<dbReference type="AlphaFoldDB" id="A0A1U7CWA9"/>
<feature type="compositionally biased region" description="Basic and acidic residues" evidence="1">
    <location>
        <begin position="34"/>
        <end position="54"/>
    </location>
</feature>
<evidence type="ECO:0000313" key="2">
    <source>
        <dbReference type="EMBL" id="APW63232.1"/>
    </source>
</evidence>
<gene>
    <name evidence="2" type="ORF">BSF38_04796</name>
</gene>
<dbReference type="Proteomes" id="UP000186309">
    <property type="component" value="Chromosome"/>
</dbReference>
<dbReference type="STRING" id="1387353.BSF38_04796"/>
<protein>
    <submittedName>
        <fullName evidence="2">Uncharacterized protein</fullName>
    </submittedName>
</protein>
<evidence type="ECO:0000313" key="3">
    <source>
        <dbReference type="Proteomes" id="UP000186309"/>
    </source>
</evidence>
<organism evidence="2 3">
    <name type="scientific">Paludisphaera borealis</name>
    <dbReference type="NCBI Taxonomy" id="1387353"/>
    <lineage>
        <taxon>Bacteria</taxon>
        <taxon>Pseudomonadati</taxon>
        <taxon>Planctomycetota</taxon>
        <taxon>Planctomycetia</taxon>
        <taxon>Isosphaerales</taxon>
        <taxon>Isosphaeraceae</taxon>
        <taxon>Paludisphaera</taxon>
    </lineage>
</organism>
<keyword evidence="3" id="KW-1185">Reference proteome</keyword>
<name>A0A1U7CWA9_9BACT</name>
<accession>A0A1U7CWA9</accession>
<proteinExistence type="predicted"/>
<sequence>MPASMIGLRIGEMEGFGGETDRPALTAPLAPFPSRHDAGDDSSPGERRAAAERLEVATADVRRRLELRDGPGEEPLAEPAETAALGEPFVIMGWRRGLGRRGRRATAPGKARPCGEDARN</sequence>
<reference evidence="3" key="1">
    <citation type="submission" date="2016-12" db="EMBL/GenBank/DDBJ databases">
        <title>Comparative genomics of four Isosphaeraceae planctomycetes: a common pool of plasmids and glycoside hydrolase genes.</title>
        <authorList>
            <person name="Ivanova A."/>
        </authorList>
    </citation>
    <scope>NUCLEOTIDE SEQUENCE [LARGE SCALE GENOMIC DNA]</scope>
    <source>
        <strain evidence="3">PX4</strain>
    </source>
</reference>
<dbReference type="KEGG" id="pbor:BSF38_04796"/>
<feature type="region of interest" description="Disordered" evidence="1">
    <location>
        <begin position="1"/>
        <end position="54"/>
    </location>
</feature>
<dbReference type="RefSeq" id="WP_076349613.1">
    <property type="nucleotide sequence ID" value="NZ_CP019082.1"/>
</dbReference>
<dbReference type="EMBL" id="CP019082">
    <property type="protein sequence ID" value="APW63232.1"/>
    <property type="molecule type" value="Genomic_DNA"/>
</dbReference>
<evidence type="ECO:0000256" key="1">
    <source>
        <dbReference type="SAM" id="MobiDB-lite"/>
    </source>
</evidence>
<feature type="region of interest" description="Disordered" evidence="1">
    <location>
        <begin position="100"/>
        <end position="120"/>
    </location>
</feature>